<name>A0A8C5SBG7_LATLA</name>
<evidence type="ECO:0000313" key="2">
    <source>
        <dbReference type="Proteomes" id="UP000694406"/>
    </source>
</evidence>
<dbReference type="Ensembl" id="ENSLLTT00000015885.1">
    <property type="protein sequence ID" value="ENSLLTP00000015287.1"/>
    <property type="gene ID" value="ENSLLTG00000011721.1"/>
</dbReference>
<dbReference type="GO" id="GO:0050660">
    <property type="term" value="F:flavin adenine dinucleotide binding"/>
    <property type="evidence" value="ECO:0007669"/>
    <property type="project" value="InterPro"/>
</dbReference>
<dbReference type="Gene3D" id="1.10.540.10">
    <property type="entry name" value="Acyl-CoA dehydrogenase/oxidase, N-terminal domain"/>
    <property type="match status" value="1"/>
</dbReference>
<evidence type="ECO:0000313" key="1">
    <source>
        <dbReference type="Ensembl" id="ENSLLTP00000015287.1"/>
    </source>
</evidence>
<sequence length="59" mass="7018">MLSKKMLVSNTHFLLYFGQLRQTMTKFCQEHLAPKAQEIDRDNEFKNMRVSAFNRHACI</sequence>
<proteinExistence type="predicted"/>
<reference evidence="1" key="1">
    <citation type="submission" date="2025-08" db="UniProtKB">
        <authorList>
            <consortium name="Ensembl"/>
        </authorList>
    </citation>
    <scope>IDENTIFICATION</scope>
</reference>
<dbReference type="GO" id="GO:0016627">
    <property type="term" value="F:oxidoreductase activity, acting on the CH-CH group of donors"/>
    <property type="evidence" value="ECO:0007669"/>
    <property type="project" value="InterPro"/>
</dbReference>
<dbReference type="Proteomes" id="UP000694406">
    <property type="component" value="Unplaced"/>
</dbReference>
<keyword evidence="2" id="KW-1185">Reference proteome</keyword>
<protein>
    <submittedName>
        <fullName evidence="1">Uncharacterized protein</fullName>
    </submittedName>
</protein>
<reference evidence="1" key="2">
    <citation type="submission" date="2025-09" db="UniProtKB">
        <authorList>
            <consortium name="Ensembl"/>
        </authorList>
    </citation>
    <scope>IDENTIFICATION</scope>
</reference>
<organism evidence="1 2">
    <name type="scientific">Laticauda laticaudata</name>
    <name type="common">Blue-ringed sea krait</name>
    <name type="synonym">Blue-lipped sea krait</name>
    <dbReference type="NCBI Taxonomy" id="8630"/>
    <lineage>
        <taxon>Eukaryota</taxon>
        <taxon>Metazoa</taxon>
        <taxon>Chordata</taxon>
        <taxon>Craniata</taxon>
        <taxon>Vertebrata</taxon>
        <taxon>Euteleostomi</taxon>
        <taxon>Lepidosauria</taxon>
        <taxon>Squamata</taxon>
        <taxon>Bifurcata</taxon>
        <taxon>Unidentata</taxon>
        <taxon>Episquamata</taxon>
        <taxon>Toxicofera</taxon>
        <taxon>Serpentes</taxon>
        <taxon>Colubroidea</taxon>
        <taxon>Elapidae</taxon>
        <taxon>Laticaudinae</taxon>
        <taxon>Laticauda</taxon>
    </lineage>
</organism>
<dbReference type="InterPro" id="IPR037069">
    <property type="entry name" value="AcylCoA_DH/ox_N_sf"/>
</dbReference>
<accession>A0A8C5SBG7</accession>
<dbReference type="AlphaFoldDB" id="A0A8C5SBG7"/>